<dbReference type="NCBIfam" id="NF004846">
    <property type="entry name" value="PRK06197.1"/>
    <property type="match status" value="1"/>
</dbReference>
<keyword evidence="2" id="KW-0560">Oxidoreductase</keyword>
<dbReference type="Gene3D" id="3.40.50.720">
    <property type="entry name" value="NAD(P)-binding Rossmann-like Domain"/>
    <property type="match status" value="1"/>
</dbReference>
<dbReference type="InterPro" id="IPR020904">
    <property type="entry name" value="Sc_DH/Rdtase_CS"/>
</dbReference>
<evidence type="ECO:0000256" key="1">
    <source>
        <dbReference type="ARBA" id="ARBA00006484"/>
    </source>
</evidence>
<organism evidence="3 4">
    <name type="scientific">Pythium oligandrum</name>
    <name type="common">Mycoparasitic fungus</name>
    <dbReference type="NCBI Taxonomy" id="41045"/>
    <lineage>
        <taxon>Eukaryota</taxon>
        <taxon>Sar</taxon>
        <taxon>Stramenopiles</taxon>
        <taxon>Oomycota</taxon>
        <taxon>Peronosporomycetes</taxon>
        <taxon>Pythiales</taxon>
        <taxon>Pythiaceae</taxon>
        <taxon>Pythium</taxon>
    </lineage>
</organism>
<reference evidence="3" key="1">
    <citation type="submission" date="2019-03" db="EMBL/GenBank/DDBJ databases">
        <title>Long read genome sequence of the mycoparasitic Pythium oligandrum ATCC 38472 isolated from sugarbeet rhizosphere.</title>
        <authorList>
            <person name="Gaulin E."/>
        </authorList>
    </citation>
    <scope>NUCLEOTIDE SEQUENCE</scope>
    <source>
        <strain evidence="3">ATCC 38472_TT</strain>
    </source>
</reference>
<dbReference type="OrthoDB" id="191139at2759"/>
<dbReference type="AlphaFoldDB" id="A0A8K1CP30"/>
<gene>
    <name evidence="3" type="ORF">Poli38472_003747</name>
</gene>
<proteinExistence type="inferred from homology"/>
<dbReference type="Proteomes" id="UP000794436">
    <property type="component" value="Unassembled WGS sequence"/>
</dbReference>
<keyword evidence="4" id="KW-1185">Reference proteome</keyword>
<dbReference type="PRINTS" id="PR00081">
    <property type="entry name" value="GDHRDH"/>
</dbReference>
<dbReference type="SUPFAM" id="SSF51735">
    <property type="entry name" value="NAD(P)-binding Rossmann-fold domains"/>
    <property type="match status" value="1"/>
</dbReference>
<evidence type="ECO:0008006" key="5">
    <source>
        <dbReference type="Google" id="ProtNLM"/>
    </source>
</evidence>
<dbReference type="Pfam" id="PF00106">
    <property type="entry name" value="adh_short"/>
    <property type="match status" value="1"/>
</dbReference>
<name>A0A8K1CP30_PYTOL</name>
<dbReference type="PROSITE" id="PS00061">
    <property type="entry name" value="ADH_SHORT"/>
    <property type="match status" value="1"/>
</dbReference>
<accession>A0A8K1CP30</accession>
<comment type="caution">
    <text evidence="3">The sequence shown here is derived from an EMBL/GenBank/DDBJ whole genome shotgun (WGS) entry which is preliminary data.</text>
</comment>
<dbReference type="InterPro" id="IPR036291">
    <property type="entry name" value="NAD(P)-bd_dom_sf"/>
</dbReference>
<evidence type="ECO:0000313" key="4">
    <source>
        <dbReference type="Proteomes" id="UP000794436"/>
    </source>
</evidence>
<dbReference type="PANTHER" id="PTHR24320">
    <property type="entry name" value="RETINOL DEHYDROGENASE"/>
    <property type="match status" value="1"/>
</dbReference>
<protein>
    <recommendedName>
        <fullName evidence="5">NAD(P)-binding protein</fullName>
    </recommendedName>
</protein>
<sequence length="322" mass="35048">MASRTPVPVRWDATQLPSVHGQVVIVTGGGTGIGFHTALELARRGAQVIIACHIEAQGRDAVTAITSEISNSAEDKSGRAEFMLLDVSSLASVKAFADEFQKTHERLDVLVLNAGILAREYVQTPDEYECAFATNYLGHFALTAHLMETLKRSEAARIVTVSSVLHARGKFHAGELMMLKETFRRMKAYCQTKIYVLLFTFELHRRLQASGTTNVIAVASHPGIVATNMMATDLSDLGFATQLKFWIAGKLMHGPEFGALPLLYAAAAPGVQGGEFYGPDGFLGIYGHPQHARASQDATSEANARILWTKSEELAKVKFNLE</sequence>
<dbReference type="PANTHER" id="PTHR24320:SF148">
    <property type="entry name" value="NAD(P)-BINDING ROSSMANN-FOLD SUPERFAMILY PROTEIN"/>
    <property type="match status" value="1"/>
</dbReference>
<comment type="similarity">
    <text evidence="1">Belongs to the short-chain dehydrogenases/reductases (SDR) family.</text>
</comment>
<dbReference type="InterPro" id="IPR002347">
    <property type="entry name" value="SDR_fam"/>
</dbReference>
<dbReference type="GO" id="GO:0016491">
    <property type="term" value="F:oxidoreductase activity"/>
    <property type="evidence" value="ECO:0007669"/>
    <property type="project" value="UniProtKB-KW"/>
</dbReference>
<dbReference type="EMBL" id="SPLM01000036">
    <property type="protein sequence ID" value="TMW65982.1"/>
    <property type="molecule type" value="Genomic_DNA"/>
</dbReference>
<evidence type="ECO:0000313" key="3">
    <source>
        <dbReference type="EMBL" id="TMW65982.1"/>
    </source>
</evidence>
<evidence type="ECO:0000256" key="2">
    <source>
        <dbReference type="ARBA" id="ARBA00023002"/>
    </source>
</evidence>